<evidence type="ECO:0000256" key="1">
    <source>
        <dbReference type="ARBA" id="ARBA00022729"/>
    </source>
</evidence>
<evidence type="ECO:0000256" key="5">
    <source>
        <dbReference type="SAM" id="SignalP"/>
    </source>
</evidence>
<reference evidence="7" key="2">
    <citation type="submission" date="2021-09" db="EMBL/GenBank/DDBJ databases">
        <authorList>
            <person name="Jia N."/>
            <person name="Wang J."/>
            <person name="Shi W."/>
            <person name="Du L."/>
            <person name="Sun Y."/>
            <person name="Zhan W."/>
            <person name="Jiang J."/>
            <person name="Wang Q."/>
            <person name="Zhang B."/>
            <person name="Ji P."/>
            <person name="Sakyi L.B."/>
            <person name="Cui X."/>
            <person name="Yuan T."/>
            <person name="Jiang B."/>
            <person name="Yang W."/>
            <person name="Lam T.T.-Y."/>
            <person name="Chang Q."/>
            <person name="Ding S."/>
            <person name="Wang X."/>
            <person name="Zhu J."/>
            <person name="Ruan X."/>
            <person name="Zhao L."/>
            <person name="Wei J."/>
            <person name="Que T."/>
            <person name="Du C."/>
            <person name="Cheng J."/>
            <person name="Dai P."/>
            <person name="Han X."/>
            <person name="Huang E."/>
            <person name="Gao Y."/>
            <person name="Liu J."/>
            <person name="Shao H."/>
            <person name="Ye R."/>
            <person name="Li L."/>
            <person name="Wei W."/>
            <person name="Wang X."/>
            <person name="Wang C."/>
            <person name="Huo Q."/>
            <person name="Li W."/>
            <person name="Guo W."/>
            <person name="Chen H."/>
            <person name="Chen S."/>
            <person name="Zhou L."/>
            <person name="Zhou L."/>
            <person name="Ni X."/>
            <person name="Tian J."/>
            <person name="Zhou Y."/>
            <person name="Sheng Y."/>
            <person name="Liu T."/>
            <person name="Pan Y."/>
            <person name="Xia L."/>
            <person name="Li J."/>
            <person name="Zhao F."/>
            <person name="Cao W."/>
        </authorList>
    </citation>
    <scope>NUCLEOTIDE SEQUENCE</scope>
    <source>
        <strain evidence="7">Rsan-2018</strain>
        <tissue evidence="7">Larvae</tissue>
    </source>
</reference>
<feature type="domain" description="EMI" evidence="6">
    <location>
        <begin position="34"/>
        <end position="107"/>
    </location>
</feature>
<keyword evidence="1 5" id="KW-0732">Signal</keyword>
<name>A0A9D4SYC7_RHISA</name>
<dbReference type="VEuPathDB" id="VectorBase:RSAN_039708"/>
<dbReference type="AlphaFoldDB" id="A0A9D4SYC7"/>
<evidence type="ECO:0000313" key="7">
    <source>
        <dbReference type="EMBL" id="KAH7956810.1"/>
    </source>
</evidence>
<feature type="region of interest" description="Disordered" evidence="4">
    <location>
        <begin position="230"/>
        <end position="292"/>
    </location>
</feature>
<evidence type="ECO:0000259" key="6">
    <source>
        <dbReference type="PROSITE" id="PS51041"/>
    </source>
</evidence>
<reference evidence="7" key="1">
    <citation type="journal article" date="2020" name="Cell">
        <title>Large-Scale Comparative Analyses of Tick Genomes Elucidate Their Genetic Diversity and Vector Capacities.</title>
        <authorList>
            <consortium name="Tick Genome and Microbiome Consortium (TIGMIC)"/>
            <person name="Jia N."/>
            <person name="Wang J."/>
            <person name="Shi W."/>
            <person name="Du L."/>
            <person name="Sun Y."/>
            <person name="Zhan W."/>
            <person name="Jiang J.F."/>
            <person name="Wang Q."/>
            <person name="Zhang B."/>
            <person name="Ji P."/>
            <person name="Bell-Sakyi L."/>
            <person name="Cui X.M."/>
            <person name="Yuan T.T."/>
            <person name="Jiang B.G."/>
            <person name="Yang W.F."/>
            <person name="Lam T.T."/>
            <person name="Chang Q.C."/>
            <person name="Ding S.J."/>
            <person name="Wang X.J."/>
            <person name="Zhu J.G."/>
            <person name="Ruan X.D."/>
            <person name="Zhao L."/>
            <person name="Wei J.T."/>
            <person name="Ye R.Z."/>
            <person name="Que T.C."/>
            <person name="Du C.H."/>
            <person name="Zhou Y.H."/>
            <person name="Cheng J.X."/>
            <person name="Dai P.F."/>
            <person name="Guo W.B."/>
            <person name="Han X.H."/>
            <person name="Huang E.J."/>
            <person name="Li L.F."/>
            <person name="Wei W."/>
            <person name="Gao Y.C."/>
            <person name="Liu J.Z."/>
            <person name="Shao H.Z."/>
            <person name="Wang X."/>
            <person name="Wang C.C."/>
            <person name="Yang T.C."/>
            <person name="Huo Q.B."/>
            <person name="Li W."/>
            <person name="Chen H.Y."/>
            <person name="Chen S.E."/>
            <person name="Zhou L.G."/>
            <person name="Ni X.B."/>
            <person name="Tian J.H."/>
            <person name="Sheng Y."/>
            <person name="Liu T."/>
            <person name="Pan Y.S."/>
            <person name="Xia L.Y."/>
            <person name="Li J."/>
            <person name="Zhao F."/>
            <person name="Cao W.C."/>
        </authorList>
    </citation>
    <scope>NUCLEOTIDE SEQUENCE</scope>
    <source>
        <strain evidence="7">Rsan-2018</strain>
    </source>
</reference>
<comment type="caution">
    <text evidence="7">The sequence shown here is derived from an EMBL/GenBank/DDBJ whole genome shotgun (WGS) entry which is preliminary data.</text>
</comment>
<proteinExistence type="predicted"/>
<evidence type="ECO:0000256" key="2">
    <source>
        <dbReference type="ARBA" id="ARBA00023157"/>
    </source>
</evidence>
<dbReference type="Proteomes" id="UP000821837">
    <property type="component" value="Unassembled WGS sequence"/>
</dbReference>
<keyword evidence="2" id="KW-1015">Disulfide bond</keyword>
<feature type="compositionally biased region" description="Polar residues" evidence="4">
    <location>
        <begin position="278"/>
        <end position="292"/>
    </location>
</feature>
<feature type="coiled-coil region" evidence="3">
    <location>
        <begin position="182"/>
        <end position="209"/>
    </location>
</feature>
<dbReference type="InterPro" id="IPR011489">
    <property type="entry name" value="EMI_domain"/>
</dbReference>
<feature type="chain" id="PRO_5039038496" description="EMI domain-containing protein" evidence="5">
    <location>
        <begin position="26"/>
        <end position="292"/>
    </location>
</feature>
<keyword evidence="3" id="KW-0175">Coiled coil</keyword>
<dbReference type="EMBL" id="JABSTV010001250">
    <property type="protein sequence ID" value="KAH7956810.1"/>
    <property type="molecule type" value="Genomic_DNA"/>
</dbReference>
<dbReference type="PROSITE" id="PS51041">
    <property type="entry name" value="EMI"/>
    <property type="match status" value="1"/>
</dbReference>
<organism evidence="7 8">
    <name type="scientific">Rhipicephalus sanguineus</name>
    <name type="common">Brown dog tick</name>
    <name type="synonym">Ixodes sanguineus</name>
    <dbReference type="NCBI Taxonomy" id="34632"/>
    <lineage>
        <taxon>Eukaryota</taxon>
        <taxon>Metazoa</taxon>
        <taxon>Ecdysozoa</taxon>
        <taxon>Arthropoda</taxon>
        <taxon>Chelicerata</taxon>
        <taxon>Arachnida</taxon>
        <taxon>Acari</taxon>
        <taxon>Parasitiformes</taxon>
        <taxon>Ixodida</taxon>
        <taxon>Ixodoidea</taxon>
        <taxon>Ixodidae</taxon>
        <taxon>Rhipicephalinae</taxon>
        <taxon>Rhipicephalus</taxon>
        <taxon>Rhipicephalus</taxon>
    </lineage>
</organism>
<sequence length="292" mass="32268">MTFNQTTWLLLLTWIATATPRLVAASEKVLLQRKGNLCAYRVIQNVTCRERNGTEVVQVRTRPECLTGDCSVYTVPVRRPVYVTRVRMQQKVIWGCCPEYSGPACTPGRLPELPGAHPAHPRPVHLVRLVRQVQRDLQDHQVPLEKTVLLVQRALPGLSDLLDLQGLPVKPRQWAMGVLETVSKLANDLSDLDERVDRLERALRRLTDLDAGPLGVGNVDLGPVFTESYDGHHSFGSQPGPPRPPVAYEDVGFDTDVLPDLRPSTPPGGAPSRPDVASDNTSMTRTTDAARD</sequence>
<evidence type="ECO:0000313" key="8">
    <source>
        <dbReference type="Proteomes" id="UP000821837"/>
    </source>
</evidence>
<keyword evidence="8" id="KW-1185">Reference proteome</keyword>
<evidence type="ECO:0000256" key="3">
    <source>
        <dbReference type="SAM" id="Coils"/>
    </source>
</evidence>
<accession>A0A9D4SYC7</accession>
<protein>
    <recommendedName>
        <fullName evidence="6">EMI domain-containing protein</fullName>
    </recommendedName>
</protein>
<evidence type="ECO:0000256" key="4">
    <source>
        <dbReference type="SAM" id="MobiDB-lite"/>
    </source>
</evidence>
<gene>
    <name evidence="7" type="ORF">HPB52_012808</name>
</gene>
<feature type="signal peptide" evidence="5">
    <location>
        <begin position="1"/>
        <end position="25"/>
    </location>
</feature>